<dbReference type="RefSeq" id="WP_005984231.1">
    <property type="nucleotide sequence ID" value="NZ_AOSV01000004.1"/>
</dbReference>
<dbReference type="AlphaFoldDB" id="M5PWS8"/>
<comment type="caution">
    <text evidence="1">The sequence shown here is derived from an EMBL/GenBank/DDBJ whole genome shotgun (WGS) entry which is preliminary data.</text>
</comment>
<dbReference type="EMBL" id="AOSV01000004">
    <property type="protein sequence ID" value="EMG38484.1"/>
    <property type="molecule type" value="Genomic_DNA"/>
</dbReference>
<evidence type="ECO:0008006" key="3">
    <source>
        <dbReference type="Google" id="ProtNLM"/>
    </source>
</evidence>
<evidence type="ECO:0000313" key="2">
    <source>
        <dbReference type="Proteomes" id="UP000011922"/>
    </source>
</evidence>
<sequence length="98" mass="11405">MNFRSLKQSLSEVFERIKAAVADGDLPNKHDVEQFVRLSRLFHAQAQDEWAGEVEDFCLLADQLNQAARRKHLEEVIMLVDSLNDAQNYCHRSFRSRT</sequence>
<dbReference type="PATRIC" id="fig|1262666.3.peg.791"/>
<organism evidence="1 2">
    <name type="scientific">Desulfocurvibacter africanus PCS</name>
    <dbReference type="NCBI Taxonomy" id="1262666"/>
    <lineage>
        <taxon>Bacteria</taxon>
        <taxon>Pseudomonadati</taxon>
        <taxon>Thermodesulfobacteriota</taxon>
        <taxon>Desulfovibrionia</taxon>
        <taxon>Desulfovibrionales</taxon>
        <taxon>Desulfovibrionaceae</taxon>
        <taxon>Desulfocurvibacter</taxon>
    </lineage>
</organism>
<evidence type="ECO:0000313" key="1">
    <source>
        <dbReference type="EMBL" id="EMG38484.1"/>
    </source>
</evidence>
<dbReference type="OrthoDB" id="5457693at2"/>
<protein>
    <recommendedName>
        <fullName evidence="3">GAK system XXXCH domain-containing protein</fullName>
    </recommendedName>
</protein>
<dbReference type="Proteomes" id="UP000011922">
    <property type="component" value="Unassembled WGS sequence"/>
</dbReference>
<dbReference type="InterPro" id="IPR027588">
    <property type="entry name" value="XXXCH_dom_fam"/>
</dbReference>
<reference evidence="1 2" key="1">
    <citation type="journal article" date="2013" name="Genome Announc.">
        <title>Draft Genome Sequence for Desulfovibrio africanus Strain PCS.</title>
        <authorList>
            <person name="Brown S.D."/>
            <person name="Utturkar S.M."/>
            <person name="Arkin A.P."/>
            <person name="Deutschbauer A.M."/>
            <person name="Elias D.A."/>
            <person name="Hazen T.C."/>
            <person name="Chakraborty R."/>
        </authorList>
    </citation>
    <scope>NUCLEOTIDE SEQUENCE [LARGE SCALE GENOMIC DNA]</scope>
    <source>
        <strain evidence="1 2">PCS</strain>
    </source>
</reference>
<proteinExistence type="predicted"/>
<accession>M5PWS8</accession>
<gene>
    <name evidence="1" type="ORF">PCS_00782</name>
</gene>
<dbReference type="NCBIfam" id="TIGR04358">
    <property type="entry name" value="XXXCH_domain"/>
    <property type="match status" value="1"/>
</dbReference>
<name>M5PWS8_DESAF</name>